<accession>A0A554A350</accession>
<protein>
    <submittedName>
        <fullName evidence="7">CidA/LrgA family protein</fullName>
    </submittedName>
</protein>
<sequence>MGKYILQILFHLVVLSLFLFIGNFLQSFLNIPFPGSLLGMILLLIGLITKVVPVRYVDTGALFILKHLSLLFIPLVVGIITFPFLFTLEGFKLISICIISTIMVIYCSGIVSQKLAKKREEAS</sequence>
<dbReference type="Proteomes" id="UP000318521">
    <property type="component" value="Unassembled WGS sequence"/>
</dbReference>
<dbReference type="RefSeq" id="WP_143846453.1">
    <property type="nucleotide sequence ID" value="NZ_VLXZ01000001.1"/>
</dbReference>
<evidence type="ECO:0000256" key="1">
    <source>
        <dbReference type="ARBA" id="ARBA00004651"/>
    </source>
</evidence>
<dbReference type="AlphaFoldDB" id="A0A554A350"/>
<evidence type="ECO:0000256" key="5">
    <source>
        <dbReference type="ARBA" id="ARBA00023136"/>
    </source>
</evidence>
<keyword evidence="4 6" id="KW-1133">Transmembrane helix</keyword>
<feature type="transmembrane region" description="Helical" evidence="6">
    <location>
        <begin position="64"/>
        <end position="85"/>
    </location>
</feature>
<reference evidence="7 8" key="1">
    <citation type="submission" date="2019-07" db="EMBL/GenBank/DDBJ databases">
        <authorList>
            <person name="Park Y.J."/>
            <person name="Jeong S.E."/>
            <person name="Jung H.S."/>
        </authorList>
    </citation>
    <scope>NUCLEOTIDE SEQUENCE [LARGE SCALE GENOMIC DNA]</scope>
    <source>
        <strain evidence="8">P16(2019)</strain>
    </source>
</reference>
<dbReference type="Pfam" id="PF03788">
    <property type="entry name" value="LrgA"/>
    <property type="match status" value="1"/>
</dbReference>
<feature type="transmembrane region" description="Helical" evidence="6">
    <location>
        <begin position="31"/>
        <end position="52"/>
    </location>
</feature>
<gene>
    <name evidence="7" type="ORF">FN960_00705</name>
</gene>
<evidence type="ECO:0000256" key="6">
    <source>
        <dbReference type="SAM" id="Phobius"/>
    </source>
</evidence>
<keyword evidence="2" id="KW-1003">Cell membrane</keyword>
<name>A0A554A350_9BACI</name>
<organism evidence="7 8">
    <name type="scientific">Alkalicoccobacillus porphyridii</name>
    <dbReference type="NCBI Taxonomy" id="2597270"/>
    <lineage>
        <taxon>Bacteria</taxon>
        <taxon>Bacillati</taxon>
        <taxon>Bacillota</taxon>
        <taxon>Bacilli</taxon>
        <taxon>Bacillales</taxon>
        <taxon>Bacillaceae</taxon>
        <taxon>Alkalicoccobacillus</taxon>
    </lineage>
</organism>
<keyword evidence="5 6" id="KW-0472">Membrane</keyword>
<evidence type="ECO:0000313" key="8">
    <source>
        <dbReference type="Proteomes" id="UP000318521"/>
    </source>
</evidence>
<evidence type="ECO:0000313" key="7">
    <source>
        <dbReference type="EMBL" id="TSB48108.1"/>
    </source>
</evidence>
<keyword evidence="8" id="KW-1185">Reference proteome</keyword>
<dbReference type="InterPro" id="IPR005538">
    <property type="entry name" value="LrgA/CidA"/>
</dbReference>
<comment type="caution">
    <text evidence="7">The sequence shown here is derived from an EMBL/GenBank/DDBJ whole genome shotgun (WGS) entry which is preliminary data.</text>
</comment>
<comment type="subcellular location">
    <subcellularLocation>
        <location evidence="1">Cell membrane</location>
        <topology evidence="1">Multi-pass membrane protein</topology>
    </subcellularLocation>
</comment>
<evidence type="ECO:0000256" key="2">
    <source>
        <dbReference type="ARBA" id="ARBA00022475"/>
    </source>
</evidence>
<feature type="transmembrane region" description="Helical" evidence="6">
    <location>
        <begin position="91"/>
        <end position="111"/>
    </location>
</feature>
<evidence type="ECO:0000256" key="4">
    <source>
        <dbReference type="ARBA" id="ARBA00022989"/>
    </source>
</evidence>
<dbReference type="GO" id="GO:0005886">
    <property type="term" value="C:plasma membrane"/>
    <property type="evidence" value="ECO:0007669"/>
    <property type="project" value="UniProtKB-SubCell"/>
</dbReference>
<keyword evidence="3 6" id="KW-0812">Transmembrane</keyword>
<proteinExistence type="predicted"/>
<feature type="transmembrane region" description="Helical" evidence="6">
    <location>
        <begin position="5"/>
        <end position="25"/>
    </location>
</feature>
<dbReference type="PANTHER" id="PTHR33931:SF2">
    <property type="entry name" value="HOLIN-LIKE PROTEIN CIDA"/>
    <property type="match status" value="1"/>
</dbReference>
<dbReference type="OrthoDB" id="3176438at2"/>
<dbReference type="PANTHER" id="PTHR33931">
    <property type="entry name" value="HOLIN-LIKE PROTEIN CIDA-RELATED"/>
    <property type="match status" value="1"/>
</dbReference>
<evidence type="ECO:0000256" key="3">
    <source>
        <dbReference type="ARBA" id="ARBA00022692"/>
    </source>
</evidence>
<dbReference type="EMBL" id="VLXZ01000001">
    <property type="protein sequence ID" value="TSB48108.1"/>
    <property type="molecule type" value="Genomic_DNA"/>
</dbReference>